<gene>
    <name evidence="2" type="ORF">ANCCAN_04619</name>
</gene>
<evidence type="ECO:0000256" key="1">
    <source>
        <dbReference type="SAM" id="MobiDB-lite"/>
    </source>
</evidence>
<organism evidence="2 3">
    <name type="scientific">Ancylostoma caninum</name>
    <name type="common">Dog hookworm</name>
    <dbReference type="NCBI Taxonomy" id="29170"/>
    <lineage>
        <taxon>Eukaryota</taxon>
        <taxon>Metazoa</taxon>
        <taxon>Ecdysozoa</taxon>
        <taxon>Nematoda</taxon>
        <taxon>Chromadorea</taxon>
        <taxon>Rhabditida</taxon>
        <taxon>Rhabditina</taxon>
        <taxon>Rhabditomorpha</taxon>
        <taxon>Strongyloidea</taxon>
        <taxon>Ancylostomatidae</taxon>
        <taxon>Ancylostomatinae</taxon>
        <taxon>Ancylostoma</taxon>
    </lineage>
</organism>
<dbReference type="AlphaFoldDB" id="A0A368H0Q9"/>
<accession>A0A368H0Q9</accession>
<reference evidence="2 3" key="1">
    <citation type="submission" date="2014-10" db="EMBL/GenBank/DDBJ databases">
        <title>Draft genome of the hookworm Ancylostoma caninum.</title>
        <authorList>
            <person name="Mitreva M."/>
        </authorList>
    </citation>
    <scope>NUCLEOTIDE SEQUENCE [LARGE SCALE GENOMIC DNA]</scope>
    <source>
        <strain evidence="2 3">Baltimore</strain>
    </source>
</reference>
<evidence type="ECO:0008006" key="4">
    <source>
        <dbReference type="Google" id="ProtNLM"/>
    </source>
</evidence>
<dbReference type="Proteomes" id="UP000252519">
    <property type="component" value="Unassembled WGS sequence"/>
</dbReference>
<feature type="compositionally biased region" description="Polar residues" evidence="1">
    <location>
        <begin position="280"/>
        <end position="290"/>
    </location>
</feature>
<sequence>MPQQPISIRVPMPKFATSTQCFPLCQQSCGRTCGALFTAETCSAPCKMSCQQRCAQVTTIAEKQQSTVMQAHAGTSGQCMGACSPKCSQECTQDQQLPLDQQVPVVAPASTITAQEQQLLSGEPSVGPGLAGPLPQQLSAQQAPIIPGTMAGEDAAAFAPYPEGPTFIPLNSESSLLQELLMTDPTLISGPIATGEPQLFPQPPLTSVPLPAGGAYSEEFGQPAFITGPAGLTQSPQMLAGEPALSAGVPQLQQELPGQQMPIPGQFPAGMSQPDLGLTGQPTLVASSATADADKEQLVPDQPGLSGEPQQPQQGLADQTTPTSGRFPTGSTELSQSQPGLIGQATPIPGLFPVGPSGLLQPQQNFAGEPSLISTPSLAEQQPPFLGQPSFTEGTPEDFLGAQPSLTSIPAAAGLGQPTVMIPGRPGLAAGAPELQQGPLGQPASIPGQLPAGLLQPQQGLIGEPGLMPGQFLAGGPQLSGQPTPMPGQFPSGLLQPQQGFAGQPSLISGPQQLMGSPVFPGGVSPSQSLLAGQPSLIFDPSATGLTQPSQLLGQPKIGAGAAQLPEQESLPYPLFQSTSPILVASQPQQLGNSISRKGSMVQKI</sequence>
<proteinExistence type="predicted"/>
<evidence type="ECO:0000313" key="3">
    <source>
        <dbReference type="Proteomes" id="UP000252519"/>
    </source>
</evidence>
<feature type="region of interest" description="Disordered" evidence="1">
    <location>
        <begin position="257"/>
        <end position="404"/>
    </location>
</feature>
<comment type="caution">
    <text evidence="2">The sequence shown here is derived from an EMBL/GenBank/DDBJ whole genome shotgun (WGS) entry which is preliminary data.</text>
</comment>
<feature type="compositionally biased region" description="Polar residues" evidence="1">
    <location>
        <begin position="308"/>
        <end position="339"/>
    </location>
</feature>
<name>A0A368H0Q9_ANCCA</name>
<feature type="compositionally biased region" description="Polar residues" evidence="1">
    <location>
        <begin position="360"/>
        <end position="380"/>
    </location>
</feature>
<dbReference type="OrthoDB" id="5865931at2759"/>
<protein>
    <recommendedName>
        <fullName evidence="4">Cysteine rich repeat-containing domain protein</fullName>
    </recommendedName>
</protein>
<keyword evidence="3" id="KW-1185">Reference proteome</keyword>
<evidence type="ECO:0000313" key="2">
    <source>
        <dbReference type="EMBL" id="RCN49368.1"/>
    </source>
</evidence>
<dbReference type="EMBL" id="JOJR01000035">
    <property type="protein sequence ID" value="RCN49368.1"/>
    <property type="molecule type" value="Genomic_DNA"/>
</dbReference>